<keyword evidence="2" id="KW-0805">Transcription regulation</keyword>
<evidence type="ECO:0000256" key="4">
    <source>
        <dbReference type="ARBA" id="ARBA00023163"/>
    </source>
</evidence>
<keyword evidence="4" id="KW-0804">Transcription</keyword>
<comment type="caution">
    <text evidence="7">The sequence shown here is derived from an EMBL/GenBank/DDBJ whole genome shotgun (WGS) entry which is preliminary data.</text>
</comment>
<dbReference type="Pfam" id="PF00126">
    <property type="entry name" value="HTH_1"/>
    <property type="match status" value="1"/>
</dbReference>
<dbReference type="InterPro" id="IPR005119">
    <property type="entry name" value="LysR_subst-bd"/>
</dbReference>
<feature type="domain" description="HTH lysR-type" evidence="6">
    <location>
        <begin position="5"/>
        <end position="62"/>
    </location>
</feature>
<dbReference type="Gene3D" id="1.10.10.10">
    <property type="entry name" value="Winged helix-like DNA-binding domain superfamily/Winged helix DNA-binding domain"/>
    <property type="match status" value="1"/>
</dbReference>
<dbReference type="PROSITE" id="PS50931">
    <property type="entry name" value="HTH_LYSR"/>
    <property type="match status" value="1"/>
</dbReference>
<keyword evidence="3" id="KW-0238">DNA-binding</keyword>
<dbReference type="CDD" id="cd08422">
    <property type="entry name" value="PBP2_CrgA_like"/>
    <property type="match status" value="1"/>
</dbReference>
<evidence type="ECO:0000256" key="2">
    <source>
        <dbReference type="ARBA" id="ARBA00023015"/>
    </source>
</evidence>
<accession>A0ABS4C754</accession>
<name>A0ABS4C754_9PSED</name>
<feature type="region of interest" description="Disordered" evidence="5">
    <location>
        <begin position="303"/>
        <end position="325"/>
    </location>
</feature>
<feature type="compositionally biased region" description="Basic residues" evidence="5">
    <location>
        <begin position="311"/>
        <end position="325"/>
    </location>
</feature>
<dbReference type="RefSeq" id="WP_210042377.1">
    <property type="nucleotide sequence ID" value="NZ_JAFFZV010000006.1"/>
</dbReference>
<protein>
    <submittedName>
        <fullName evidence="7">LysR family transcriptional regulator</fullName>
    </submittedName>
</protein>
<dbReference type="Pfam" id="PF03466">
    <property type="entry name" value="LysR_substrate"/>
    <property type="match status" value="1"/>
</dbReference>
<dbReference type="PRINTS" id="PR00039">
    <property type="entry name" value="HTHLYSR"/>
</dbReference>
<sequence>MSNFPDFEGLAMFAKVAEEGSFAAAARLMGVSVPTVSRAVARLEERLGGRLFNRTSRQLALTEFGSSMAAKAGEIYRQAEEVESEAQDLSVQPRGQVRLAVPMSFGLRWVAPLLPKLIRQYPELSIDLHLSDASVDLIAEGFDAALRIAVMPDSSLVARRLCAVTQFAVASPAYIETHGRPSHPRELANRICMRYAYRARTQVWRFTHQDGTEEDVMPSGPLRVTNSDALLPFLLEGLAIAELPEFIASEYLADGRLEVLLPDWSMAKGGLYFVTPSARSRPAKIRALSDFFAEHLSDPVWQWSPDDSPTKRKPRPQTARITHHG</sequence>
<dbReference type="PANTHER" id="PTHR30537:SF5">
    <property type="entry name" value="HTH-TYPE TRANSCRIPTIONAL ACTIVATOR TTDR-RELATED"/>
    <property type="match status" value="1"/>
</dbReference>
<proteinExistence type="inferred from homology"/>
<dbReference type="InterPro" id="IPR036388">
    <property type="entry name" value="WH-like_DNA-bd_sf"/>
</dbReference>
<dbReference type="Proteomes" id="UP000673197">
    <property type="component" value="Unassembled WGS sequence"/>
</dbReference>
<evidence type="ECO:0000313" key="8">
    <source>
        <dbReference type="Proteomes" id="UP000673197"/>
    </source>
</evidence>
<gene>
    <name evidence="7" type="ORF">JTJ32_13875</name>
</gene>
<dbReference type="Gene3D" id="3.40.190.290">
    <property type="match status" value="1"/>
</dbReference>
<evidence type="ECO:0000256" key="1">
    <source>
        <dbReference type="ARBA" id="ARBA00009437"/>
    </source>
</evidence>
<dbReference type="InterPro" id="IPR000847">
    <property type="entry name" value="LysR_HTH_N"/>
</dbReference>
<evidence type="ECO:0000313" key="7">
    <source>
        <dbReference type="EMBL" id="MBP0946415.1"/>
    </source>
</evidence>
<evidence type="ECO:0000256" key="5">
    <source>
        <dbReference type="SAM" id="MobiDB-lite"/>
    </source>
</evidence>
<evidence type="ECO:0000256" key="3">
    <source>
        <dbReference type="ARBA" id="ARBA00023125"/>
    </source>
</evidence>
<comment type="similarity">
    <text evidence="1">Belongs to the LysR transcriptional regulatory family.</text>
</comment>
<dbReference type="InterPro" id="IPR058163">
    <property type="entry name" value="LysR-type_TF_proteobact-type"/>
</dbReference>
<organism evidence="7 8">
    <name type="scientific">Pseudomonas alliivorans</name>
    <dbReference type="NCBI Taxonomy" id="2810613"/>
    <lineage>
        <taxon>Bacteria</taxon>
        <taxon>Pseudomonadati</taxon>
        <taxon>Pseudomonadota</taxon>
        <taxon>Gammaproteobacteria</taxon>
        <taxon>Pseudomonadales</taxon>
        <taxon>Pseudomonadaceae</taxon>
        <taxon>Pseudomonas</taxon>
    </lineage>
</organism>
<dbReference type="EMBL" id="JAFFZW010000004">
    <property type="protein sequence ID" value="MBP0946415.1"/>
    <property type="molecule type" value="Genomic_DNA"/>
</dbReference>
<reference evidence="7 8" key="1">
    <citation type="journal article" date="2022" name="Syst. Appl. Microbiol.">
        <title>Pseudomonas alliivorans sp. nov., a plant-pathogenic bacterium isolated from onion foliage in Georgia, USA.</title>
        <authorList>
            <person name="Zhao M."/>
            <person name="Tyson C."/>
            <person name="Chen H.C."/>
            <person name="Paudel S."/>
            <person name="Gitaitis R."/>
            <person name="Kvitko B."/>
            <person name="Dutta B."/>
        </authorList>
    </citation>
    <scope>NUCLEOTIDE SEQUENCE [LARGE SCALE GENOMIC DNA]</scope>
    <source>
        <strain evidence="7 8">20GA0068</strain>
    </source>
</reference>
<dbReference type="InterPro" id="IPR036390">
    <property type="entry name" value="WH_DNA-bd_sf"/>
</dbReference>
<keyword evidence="8" id="KW-1185">Reference proteome</keyword>
<dbReference type="SUPFAM" id="SSF53850">
    <property type="entry name" value="Periplasmic binding protein-like II"/>
    <property type="match status" value="1"/>
</dbReference>
<dbReference type="SUPFAM" id="SSF46785">
    <property type="entry name" value="Winged helix' DNA-binding domain"/>
    <property type="match status" value="1"/>
</dbReference>
<evidence type="ECO:0000259" key="6">
    <source>
        <dbReference type="PROSITE" id="PS50931"/>
    </source>
</evidence>
<dbReference type="PANTHER" id="PTHR30537">
    <property type="entry name" value="HTH-TYPE TRANSCRIPTIONAL REGULATOR"/>
    <property type="match status" value="1"/>
</dbReference>